<dbReference type="InterPro" id="IPR021068">
    <property type="entry name" value="HTH_DNA-bd"/>
</dbReference>
<dbReference type="SUPFAM" id="SSF140931">
    <property type="entry name" value="Fic-like"/>
    <property type="match status" value="1"/>
</dbReference>
<name>A0A101IPU2_9EURY</name>
<evidence type="ECO:0000313" key="2">
    <source>
        <dbReference type="EMBL" id="KUK99018.1"/>
    </source>
</evidence>
<dbReference type="PIRSF" id="PIRSF038925">
    <property type="entry name" value="AMP-prot_trans"/>
    <property type="match status" value="1"/>
</dbReference>
<sequence length="385" mass="43872">MERYPDNRAGVFVRQEGGYDAFIPHPLPPPDLVFDEGILYLLSKADGALARLDGVTQVLPNPDLFVAMYIKKEALLSSQIEGTQASLQGVLEFEAHIRPKDDINEIQEVLNYIKALHHGIEKLGFSPLSLDLMNEIHRFLIQGTRGSHKLPGRLRHVQNWIGVPGGTIQDAVFVPPPPEQVPELMKDLERFIQSHDRTPTLVKAALIHAQLETIHPYLDGNGRMGRLMVTFYLCSKDVLTRPLLYLSYYLKRNREKYYTLLNGIRYQGNWEAWLEFFLQGVIEVSNNSIETAKSIIQLKETLIEKLLENNIGGVHAVKLIDTLFGRPIITIGQVTEELRISRQAATKLVGRFEDIGIVEEITGKERYKQYMFVDYVRIIEEGTRI</sequence>
<dbReference type="InterPro" id="IPR026287">
    <property type="entry name" value="SoFic-like"/>
</dbReference>
<feature type="domain" description="Fido" evidence="1">
    <location>
        <begin position="128"/>
        <end position="279"/>
    </location>
</feature>
<dbReference type="PANTHER" id="PTHR13504:SF38">
    <property type="entry name" value="FIDO DOMAIN-CONTAINING PROTEIN"/>
    <property type="match status" value="1"/>
</dbReference>
<comment type="caution">
    <text evidence="2">The sequence shown here is derived from an EMBL/GenBank/DDBJ whole genome shotgun (WGS) entry which is preliminary data.</text>
</comment>
<dbReference type="InterPro" id="IPR025758">
    <property type="entry name" value="Fic/DOC_N"/>
</dbReference>
<dbReference type="PROSITE" id="PS51459">
    <property type="entry name" value="FIDO"/>
    <property type="match status" value="1"/>
</dbReference>
<dbReference type="Proteomes" id="UP000054598">
    <property type="component" value="Unassembled WGS sequence"/>
</dbReference>
<dbReference type="PATRIC" id="fig|2198.3.peg.2057"/>
<dbReference type="Pfam" id="PF11972">
    <property type="entry name" value="HTH_13"/>
    <property type="match status" value="1"/>
</dbReference>
<dbReference type="AlphaFoldDB" id="A0A101IPU2"/>
<proteinExistence type="predicted"/>
<dbReference type="Pfam" id="PF13784">
    <property type="entry name" value="Fic_N"/>
    <property type="match status" value="1"/>
</dbReference>
<evidence type="ECO:0000259" key="1">
    <source>
        <dbReference type="PROSITE" id="PS51459"/>
    </source>
</evidence>
<dbReference type="PANTHER" id="PTHR13504">
    <property type="entry name" value="FIDO DOMAIN-CONTAINING PROTEIN DDB_G0283145"/>
    <property type="match status" value="1"/>
</dbReference>
<reference evidence="3" key="1">
    <citation type="journal article" date="2015" name="MBio">
        <title>Genome-Resolved Metagenomic Analysis Reveals Roles for Candidate Phyla and Other Microbial Community Members in Biogeochemical Transformations in Oil Reservoirs.</title>
        <authorList>
            <person name="Hu P."/>
            <person name="Tom L."/>
            <person name="Singh A."/>
            <person name="Thomas B.C."/>
            <person name="Baker B.J."/>
            <person name="Piceno Y.M."/>
            <person name="Andersen G.L."/>
            <person name="Banfield J.F."/>
        </authorList>
    </citation>
    <scope>NUCLEOTIDE SEQUENCE [LARGE SCALE GENOMIC DNA]</scope>
</reference>
<dbReference type="InterPro" id="IPR036597">
    <property type="entry name" value="Fido-like_dom_sf"/>
</dbReference>
<dbReference type="EMBL" id="LGHE01000286">
    <property type="protein sequence ID" value="KUK99018.1"/>
    <property type="molecule type" value="Genomic_DNA"/>
</dbReference>
<dbReference type="InterPro" id="IPR003812">
    <property type="entry name" value="Fido"/>
</dbReference>
<dbReference type="Pfam" id="PF02661">
    <property type="entry name" value="Fic"/>
    <property type="match status" value="1"/>
</dbReference>
<dbReference type="Gene3D" id="1.10.3290.10">
    <property type="entry name" value="Fido-like domain"/>
    <property type="match status" value="1"/>
</dbReference>
<protein>
    <submittedName>
        <fullName evidence="2">Filamentation induced by cAMP protein Fic</fullName>
    </submittedName>
</protein>
<dbReference type="InterPro" id="IPR040198">
    <property type="entry name" value="Fido_containing"/>
</dbReference>
<evidence type="ECO:0000313" key="3">
    <source>
        <dbReference type="Proteomes" id="UP000054598"/>
    </source>
</evidence>
<accession>A0A101IPU2</accession>
<organism evidence="2 3">
    <name type="scientific">Methanoculleus marisnigri</name>
    <dbReference type="NCBI Taxonomy" id="2198"/>
    <lineage>
        <taxon>Archaea</taxon>
        <taxon>Methanobacteriati</taxon>
        <taxon>Methanobacteriota</taxon>
        <taxon>Stenosarchaea group</taxon>
        <taxon>Methanomicrobia</taxon>
        <taxon>Methanomicrobiales</taxon>
        <taxon>Methanomicrobiaceae</taxon>
        <taxon>Methanoculleus</taxon>
    </lineage>
</organism>
<gene>
    <name evidence="2" type="ORF">XE10_1922</name>
</gene>